<organism evidence="2 3">
    <name type="scientific">Porites evermanni</name>
    <dbReference type="NCBI Taxonomy" id="104178"/>
    <lineage>
        <taxon>Eukaryota</taxon>
        <taxon>Metazoa</taxon>
        <taxon>Cnidaria</taxon>
        <taxon>Anthozoa</taxon>
        <taxon>Hexacorallia</taxon>
        <taxon>Scleractinia</taxon>
        <taxon>Fungiina</taxon>
        <taxon>Poritidae</taxon>
        <taxon>Porites</taxon>
    </lineage>
</organism>
<accession>A0ABN8PK92</accession>
<sequence length="154" mass="17161">MASSSRASDETAHVILTEDDNPGASLAGRNPSSLKNEELKVQDYIENGRDEMLVDPDPDEIYTRRNARFSSAVPNDHVSPVISSVKYASDGRGKSLERMPCFTRAEMNQHVANSGQRVTNAEHHSILTHLKKAKTFLKDESLKEIEANSGQRYF</sequence>
<dbReference type="Proteomes" id="UP001159427">
    <property type="component" value="Unassembled WGS sequence"/>
</dbReference>
<feature type="region of interest" description="Disordered" evidence="1">
    <location>
        <begin position="1"/>
        <end position="38"/>
    </location>
</feature>
<keyword evidence="3" id="KW-1185">Reference proteome</keyword>
<protein>
    <submittedName>
        <fullName evidence="2">Uncharacterized protein</fullName>
    </submittedName>
</protein>
<reference evidence="2 3" key="1">
    <citation type="submission" date="2022-05" db="EMBL/GenBank/DDBJ databases">
        <authorList>
            <consortium name="Genoscope - CEA"/>
            <person name="William W."/>
        </authorList>
    </citation>
    <scope>NUCLEOTIDE SEQUENCE [LARGE SCALE GENOMIC DNA]</scope>
</reference>
<evidence type="ECO:0000313" key="3">
    <source>
        <dbReference type="Proteomes" id="UP001159427"/>
    </source>
</evidence>
<comment type="caution">
    <text evidence="2">The sequence shown here is derived from an EMBL/GenBank/DDBJ whole genome shotgun (WGS) entry which is preliminary data.</text>
</comment>
<name>A0ABN8PK92_9CNID</name>
<dbReference type="EMBL" id="CALNXI010000851">
    <property type="protein sequence ID" value="CAH3143346.1"/>
    <property type="molecule type" value="Genomic_DNA"/>
</dbReference>
<evidence type="ECO:0000256" key="1">
    <source>
        <dbReference type="SAM" id="MobiDB-lite"/>
    </source>
</evidence>
<evidence type="ECO:0000313" key="2">
    <source>
        <dbReference type="EMBL" id="CAH3143346.1"/>
    </source>
</evidence>
<proteinExistence type="predicted"/>
<gene>
    <name evidence="2" type="ORF">PEVE_00042810</name>
</gene>